<evidence type="ECO:0000256" key="4">
    <source>
        <dbReference type="ARBA" id="ARBA00022989"/>
    </source>
</evidence>
<feature type="transmembrane region" description="Helical" evidence="6">
    <location>
        <begin position="404"/>
        <end position="424"/>
    </location>
</feature>
<evidence type="ECO:0000256" key="3">
    <source>
        <dbReference type="ARBA" id="ARBA00022692"/>
    </source>
</evidence>
<comment type="caution">
    <text evidence="8">The sequence shown here is derived from an EMBL/GenBank/DDBJ whole genome shotgun (WGS) entry which is preliminary data.</text>
</comment>
<dbReference type="Proteomes" id="UP000282926">
    <property type="component" value="Unassembled WGS sequence"/>
</dbReference>
<dbReference type="SUPFAM" id="SSF103473">
    <property type="entry name" value="MFS general substrate transporter"/>
    <property type="match status" value="1"/>
</dbReference>
<reference evidence="8 9" key="1">
    <citation type="submission" date="2019-01" db="EMBL/GenBank/DDBJ databases">
        <title>Lujinxingia litoralis gen. nov., sp. nov. and Lujinxingia sediminis gen. nov., sp. nov., new members in the order Bradymonadales, isolated from coastal sediment.</title>
        <authorList>
            <person name="Li C.-M."/>
        </authorList>
    </citation>
    <scope>NUCLEOTIDE SEQUENCE [LARGE SCALE GENOMIC DNA]</scope>
    <source>
        <strain evidence="8 9">SEH01</strain>
    </source>
</reference>
<feature type="transmembrane region" description="Helical" evidence="6">
    <location>
        <begin position="306"/>
        <end position="331"/>
    </location>
</feature>
<dbReference type="InterPro" id="IPR011701">
    <property type="entry name" value="MFS"/>
</dbReference>
<dbReference type="EMBL" id="SADD01000013">
    <property type="protein sequence ID" value="RVU42221.1"/>
    <property type="molecule type" value="Genomic_DNA"/>
</dbReference>
<sequence length="509" mass="53326">MASYGPRPAPPLRVTPSSERLIMAHHPPHAPRDAEPTPPSTPNHYADARTASVVLALLSSVVFFAVVNGNMVNVALPFIGRDFGVSEGVYGWVVTGFSLTFGIFSAIHGRLADLVGLRRLYCAGILALGATSLMLAASPSIEVMIVLRFLQGAGSAALPALGTMIIARVFAPHRRGAAMGLVLGAVGLAASVGPFLGGILVELGGWRLVYGATGLVTLAAPVAFRLLPESLDARFGDTFDTLGALLLGLGVSAWLYAFTIIEQRGFGPFFFGLLGLGLVLLLVFWRRIHRIDEPFAQPEVFRDRRYLTNSAVAFLTNASRFGTIVLVPIFLIEVNQVAPLVVGLVLLPGALLIAVISPWTGRYADRVGARQPIVIGMVLIIAGNLITAYYAGGSEVGVGLGMGLYGLGFALFQSPVVSATSQILPPSLTGSGMGIFMMIFFLGGAFGVALSVTAVELQAEGATSWLGLDLGAGATYSNAILTLTVLSVLALILTRGVPGLHPKPMELTP</sequence>
<feature type="transmembrane region" description="Helical" evidence="6">
    <location>
        <begin position="436"/>
        <end position="455"/>
    </location>
</feature>
<evidence type="ECO:0000313" key="9">
    <source>
        <dbReference type="Proteomes" id="UP000282926"/>
    </source>
</evidence>
<keyword evidence="4 6" id="KW-1133">Transmembrane helix</keyword>
<dbReference type="PRINTS" id="PR01036">
    <property type="entry name" value="TCRTETB"/>
</dbReference>
<evidence type="ECO:0000256" key="1">
    <source>
        <dbReference type="ARBA" id="ARBA00004141"/>
    </source>
</evidence>
<dbReference type="Gene3D" id="1.20.1250.20">
    <property type="entry name" value="MFS general substrate transporter like domains"/>
    <property type="match status" value="1"/>
</dbReference>
<protein>
    <submittedName>
        <fullName evidence="8">MFS transporter</fullName>
    </submittedName>
</protein>
<feature type="domain" description="Major facilitator superfamily (MFS) profile" evidence="7">
    <location>
        <begin position="54"/>
        <end position="502"/>
    </location>
</feature>
<organism evidence="8 9">
    <name type="scientific">Lujinxingia sediminis</name>
    <dbReference type="NCBI Taxonomy" id="2480984"/>
    <lineage>
        <taxon>Bacteria</taxon>
        <taxon>Deltaproteobacteria</taxon>
        <taxon>Bradymonadales</taxon>
        <taxon>Lujinxingiaceae</taxon>
        <taxon>Lujinxingia</taxon>
    </lineage>
</organism>
<feature type="transmembrane region" description="Helical" evidence="6">
    <location>
        <begin position="89"/>
        <end position="108"/>
    </location>
</feature>
<evidence type="ECO:0000256" key="5">
    <source>
        <dbReference type="ARBA" id="ARBA00023136"/>
    </source>
</evidence>
<evidence type="ECO:0000259" key="7">
    <source>
        <dbReference type="PROSITE" id="PS50850"/>
    </source>
</evidence>
<feature type="transmembrane region" description="Helical" evidence="6">
    <location>
        <begin position="50"/>
        <end position="69"/>
    </location>
</feature>
<evidence type="ECO:0000256" key="6">
    <source>
        <dbReference type="SAM" id="Phobius"/>
    </source>
</evidence>
<keyword evidence="5 6" id="KW-0472">Membrane</keyword>
<dbReference type="CDD" id="cd17321">
    <property type="entry name" value="MFS_MMR_MDR_like"/>
    <property type="match status" value="1"/>
</dbReference>
<evidence type="ECO:0000313" key="8">
    <source>
        <dbReference type="EMBL" id="RVU42221.1"/>
    </source>
</evidence>
<dbReference type="InterPro" id="IPR020846">
    <property type="entry name" value="MFS_dom"/>
</dbReference>
<feature type="transmembrane region" description="Helical" evidence="6">
    <location>
        <begin position="207"/>
        <end position="227"/>
    </location>
</feature>
<dbReference type="PANTHER" id="PTHR42718">
    <property type="entry name" value="MAJOR FACILITATOR SUPERFAMILY MULTIDRUG TRANSPORTER MFSC"/>
    <property type="match status" value="1"/>
</dbReference>
<keyword evidence="9" id="KW-1185">Reference proteome</keyword>
<feature type="transmembrane region" description="Helical" evidence="6">
    <location>
        <begin position="337"/>
        <end position="361"/>
    </location>
</feature>
<keyword evidence="2" id="KW-0813">Transport</keyword>
<dbReference type="PANTHER" id="PTHR42718:SF9">
    <property type="entry name" value="MAJOR FACILITATOR SUPERFAMILY MULTIDRUG TRANSPORTER MFSC"/>
    <property type="match status" value="1"/>
</dbReference>
<feature type="transmembrane region" description="Helical" evidence="6">
    <location>
        <begin position="120"/>
        <end position="137"/>
    </location>
</feature>
<feature type="transmembrane region" description="Helical" evidence="6">
    <location>
        <begin position="475"/>
        <end position="493"/>
    </location>
</feature>
<feature type="transmembrane region" description="Helical" evidence="6">
    <location>
        <begin position="149"/>
        <end position="171"/>
    </location>
</feature>
<dbReference type="Gene3D" id="1.20.1720.10">
    <property type="entry name" value="Multidrug resistance protein D"/>
    <property type="match status" value="1"/>
</dbReference>
<feature type="transmembrane region" description="Helical" evidence="6">
    <location>
        <begin position="266"/>
        <end position="285"/>
    </location>
</feature>
<feature type="transmembrane region" description="Helical" evidence="6">
    <location>
        <begin position="373"/>
        <end position="392"/>
    </location>
</feature>
<dbReference type="Pfam" id="PF07690">
    <property type="entry name" value="MFS_1"/>
    <property type="match status" value="1"/>
</dbReference>
<dbReference type="InterPro" id="IPR036259">
    <property type="entry name" value="MFS_trans_sf"/>
</dbReference>
<evidence type="ECO:0000256" key="2">
    <source>
        <dbReference type="ARBA" id="ARBA00022448"/>
    </source>
</evidence>
<feature type="transmembrane region" description="Helical" evidence="6">
    <location>
        <begin position="239"/>
        <end position="260"/>
    </location>
</feature>
<keyword evidence="3 6" id="KW-0812">Transmembrane</keyword>
<feature type="transmembrane region" description="Helical" evidence="6">
    <location>
        <begin position="178"/>
        <end position="201"/>
    </location>
</feature>
<name>A0ABY0CPA0_9DELT</name>
<comment type="subcellular location">
    <subcellularLocation>
        <location evidence="1">Membrane</location>
        <topology evidence="1">Multi-pass membrane protein</topology>
    </subcellularLocation>
</comment>
<dbReference type="PROSITE" id="PS50850">
    <property type="entry name" value="MFS"/>
    <property type="match status" value="1"/>
</dbReference>
<accession>A0ABY0CPA0</accession>
<gene>
    <name evidence="8" type="ORF">EA187_16675</name>
</gene>
<proteinExistence type="predicted"/>